<feature type="transmembrane region" description="Helical" evidence="1">
    <location>
        <begin position="314"/>
        <end position="335"/>
    </location>
</feature>
<dbReference type="PANTHER" id="PTHR38454">
    <property type="entry name" value="INTEGRAL MEMBRANE PROTEIN-RELATED"/>
    <property type="match status" value="1"/>
</dbReference>
<evidence type="ECO:0000313" key="4">
    <source>
        <dbReference type="Proteomes" id="UP001595625"/>
    </source>
</evidence>
<keyword evidence="1" id="KW-0472">Membrane</keyword>
<feature type="transmembrane region" description="Helical" evidence="1">
    <location>
        <begin position="428"/>
        <end position="449"/>
    </location>
</feature>
<evidence type="ECO:0000256" key="1">
    <source>
        <dbReference type="SAM" id="Phobius"/>
    </source>
</evidence>
<name>A0ABV7KKY5_PLAOK</name>
<comment type="caution">
    <text evidence="3">The sequence shown here is derived from an EMBL/GenBank/DDBJ whole genome shotgun (WGS) entry which is preliminary data.</text>
</comment>
<feature type="transmembrane region" description="Helical" evidence="1">
    <location>
        <begin position="372"/>
        <end position="389"/>
    </location>
</feature>
<keyword evidence="1" id="KW-1133">Transmembrane helix</keyword>
<feature type="transmembrane region" description="Helical" evidence="1">
    <location>
        <begin position="455"/>
        <end position="475"/>
    </location>
</feature>
<dbReference type="EMBL" id="JBHRUJ010000004">
    <property type="protein sequence ID" value="MFC3210093.1"/>
    <property type="molecule type" value="Genomic_DNA"/>
</dbReference>
<feature type="transmembrane region" description="Helical" evidence="1">
    <location>
        <begin position="77"/>
        <end position="97"/>
    </location>
</feature>
<sequence length="916" mass="103334">MRKLRPLFILTFLCLFLSTAAHAAYLVEWAGNRFMLGPNDGLSQMMPFKAMLYEQYTSGEFFYSPFFGLGSGTYSGLSYYFSTSIFFALTVNFFFIFELLGVITEPDILFWAHAAVFINIVKLALVLIVSYLVFRYMKFQPVPAFLGASIYGLSSMYFRHAVYWEFFADAYLWLPLLIFGIEKIFREQRPGWFITAVAIAMIDSFYFAYINLLLAGIYILFRLFLTLAAIEIKRGKAVILFLISGLFGAGISAVSFIPAVHAFLHNHRPDYVHDIEWIRFHDNILFTSSYVILPAAFIGLAFALPLYRDRRFRFFVSVSLACVLLHYSPQVASVFNGFSAPQYRWEFFLSFVSGGAVAAGFSNLALLKIKDISKAGVLALIVYGLFALGDERLEIHPLLIGSIALISVFILMLYTVAVKRKSKTGGAAVALFMALLFAAAAYQFIVAVARDGVTIQFPLFLGVLGSALLMFILLVRAVEKDSKSWEAVVFIVITLLVLANGFQYVNLIKGGKTERVTEEYMTGRNYDDPEINRLLEQIEEREAFPFYRIDWMEGRRNNTPIAEGFFGLSAYSSILNEQLLFFYLHELEIDMARESVSRYATLGKRANLHSLLLGNYVILPHGDENVPAGFERVLESENFIVYENQWSLPFIRPATAAYSEESLAGEPVLRREHAMLSGVVLKNPDEQGVLPPVPEELEFEAAGVEATYENGLLEVTGENGGIDVQLIETVPAESDLYISFNLVNLAESEGFALTVNSYRTLRKPNDSIYKTFVDDLTIRVPADDIIRIRVPEGTYKLSELAVYEESYEVLRTETAEAKGSNRFEWSGSRIKAEYLNATDDQFIVLPVPYEVGWTAKINDEKAEVLEANYAFMAVPASPGMNEIELTYRPPHFWKSLLLSLLSLVGAAIYLFMRRKI</sequence>
<feature type="transmembrane region" description="Helical" evidence="1">
    <location>
        <begin position="487"/>
        <end position="505"/>
    </location>
</feature>
<gene>
    <name evidence="3" type="ORF">ACFOEJ_03270</name>
</gene>
<feature type="transmembrane region" description="Helical" evidence="1">
    <location>
        <begin position="284"/>
        <end position="307"/>
    </location>
</feature>
<keyword evidence="2" id="KW-0732">Signal</keyword>
<proteinExistence type="predicted"/>
<dbReference type="RefSeq" id="WP_117313280.1">
    <property type="nucleotide sequence ID" value="NZ_JBHRUJ010000004.1"/>
</dbReference>
<dbReference type="Pfam" id="PF09586">
    <property type="entry name" value="YfhO"/>
    <property type="match status" value="1"/>
</dbReference>
<evidence type="ECO:0000313" key="3">
    <source>
        <dbReference type="EMBL" id="MFC3210093.1"/>
    </source>
</evidence>
<dbReference type="InterPro" id="IPR018580">
    <property type="entry name" value="Uncharacterised_YfhO"/>
</dbReference>
<organism evidence="3 4">
    <name type="scientific">Planomicrobium okeanokoites</name>
    <name type="common">Planococcus okeanokoites</name>
    <name type="synonym">Flavobacterium okeanokoites</name>
    <dbReference type="NCBI Taxonomy" id="244"/>
    <lineage>
        <taxon>Bacteria</taxon>
        <taxon>Bacillati</taxon>
        <taxon>Bacillota</taxon>
        <taxon>Bacilli</taxon>
        <taxon>Bacillales</taxon>
        <taxon>Caryophanaceae</taxon>
        <taxon>Planomicrobium</taxon>
    </lineage>
</organism>
<feature type="signal peptide" evidence="2">
    <location>
        <begin position="1"/>
        <end position="23"/>
    </location>
</feature>
<feature type="transmembrane region" description="Helical" evidence="1">
    <location>
        <begin position="395"/>
        <end position="416"/>
    </location>
</feature>
<reference evidence="4" key="1">
    <citation type="journal article" date="2019" name="Int. J. Syst. Evol. Microbiol.">
        <title>The Global Catalogue of Microorganisms (GCM) 10K type strain sequencing project: providing services to taxonomists for standard genome sequencing and annotation.</title>
        <authorList>
            <consortium name="The Broad Institute Genomics Platform"/>
            <consortium name="The Broad Institute Genome Sequencing Center for Infectious Disease"/>
            <person name="Wu L."/>
            <person name="Ma J."/>
        </authorList>
    </citation>
    <scope>NUCLEOTIDE SEQUENCE [LARGE SCALE GENOMIC DNA]</scope>
    <source>
        <strain evidence="4">CCM 320</strain>
    </source>
</reference>
<protein>
    <submittedName>
        <fullName evidence="3">YfhO family protein</fullName>
    </submittedName>
</protein>
<feature type="transmembrane region" description="Helical" evidence="1">
    <location>
        <begin position="109"/>
        <end position="134"/>
    </location>
</feature>
<evidence type="ECO:0000256" key="2">
    <source>
        <dbReference type="SAM" id="SignalP"/>
    </source>
</evidence>
<feature type="transmembrane region" description="Helical" evidence="1">
    <location>
        <begin position="347"/>
        <end position="365"/>
    </location>
</feature>
<dbReference type="Proteomes" id="UP001595625">
    <property type="component" value="Unassembled WGS sequence"/>
</dbReference>
<keyword evidence="4" id="KW-1185">Reference proteome</keyword>
<accession>A0ABV7KKY5</accession>
<feature type="transmembrane region" description="Helical" evidence="1">
    <location>
        <begin position="892"/>
        <end position="912"/>
    </location>
</feature>
<keyword evidence="1" id="KW-0812">Transmembrane</keyword>
<feature type="transmembrane region" description="Helical" evidence="1">
    <location>
        <begin position="239"/>
        <end position="264"/>
    </location>
</feature>
<dbReference type="PANTHER" id="PTHR38454:SF1">
    <property type="entry name" value="INTEGRAL MEMBRANE PROTEIN"/>
    <property type="match status" value="1"/>
</dbReference>
<feature type="chain" id="PRO_5046123544" evidence="2">
    <location>
        <begin position="24"/>
        <end position="916"/>
    </location>
</feature>